<keyword evidence="2" id="KW-1133">Transmembrane helix</keyword>
<keyword evidence="2" id="KW-0472">Membrane</keyword>
<keyword evidence="2" id="KW-0812">Transmembrane</keyword>
<evidence type="ECO:0000313" key="4">
    <source>
        <dbReference type="Proteomes" id="UP000566819"/>
    </source>
</evidence>
<feature type="compositionally biased region" description="Low complexity" evidence="1">
    <location>
        <begin position="15"/>
        <end position="26"/>
    </location>
</feature>
<dbReference type="EMBL" id="JAAMPI010000144">
    <property type="protein sequence ID" value="KAF4635053.1"/>
    <property type="molecule type" value="Genomic_DNA"/>
</dbReference>
<dbReference type="GO" id="GO:0000324">
    <property type="term" value="C:fungal-type vacuole"/>
    <property type="evidence" value="ECO:0007669"/>
    <property type="project" value="TreeGrafter"/>
</dbReference>
<accession>A0A8H4W5J8</accession>
<feature type="transmembrane region" description="Helical" evidence="2">
    <location>
        <begin position="215"/>
        <end position="240"/>
    </location>
</feature>
<dbReference type="AlphaFoldDB" id="A0A8H4W5J8"/>
<dbReference type="PANTHER" id="PTHR36819:SF1">
    <property type="entry name" value="REGULATOR OF PHOSPHOLIPASE D SRF1"/>
    <property type="match status" value="1"/>
</dbReference>
<sequence length="377" mass="42208">MRRKREDATRPKAPSSVSHSIASSTSTRAGNQAAPRGVRTLPPWIDSYEDGDETLVGTQPTDRLLPPPARAHPAQHNNTPAESSRRISQDGYIDTYDDVSHRLAEKKPEPGFFGPKEPVKGRKWDHARERDPVIMRSGVTPASSPWRMFIKSTMYGPSSLEDTRRVNEEFLQHQTPGYEQPWRGDVDRAADPEKLAGLLYNKKQRRSFFQQWQHILLMHALIPLIFRIMVLTTSTIALGLSSSVHHLSLKYSYPQSPSTTMAIVVDVVAIPYILYITWDEYTGKPLGLRPAKVKIRLVLLDVFFIIFESANLALAFAALTDDTGSCEVGTNGSNFGICARVKALCGILTLALISWSMTFSVSIFRLVERVGSREEED</sequence>
<feature type="transmembrane region" description="Helical" evidence="2">
    <location>
        <begin position="339"/>
        <end position="364"/>
    </location>
</feature>
<evidence type="ECO:0000256" key="2">
    <source>
        <dbReference type="SAM" id="Phobius"/>
    </source>
</evidence>
<dbReference type="OrthoDB" id="2589563at2759"/>
<dbReference type="PANTHER" id="PTHR36819">
    <property type="entry name" value="REGULATOR OF PHOSPHOLIPASE D SRF1"/>
    <property type="match status" value="1"/>
</dbReference>
<feature type="transmembrane region" description="Helical" evidence="2">
    <location>
        <begin position="298"/>
        <end position="319"/>
    </location>
</feature>
<feature type="transmembrane region" description="Helical" evidence="2">
    <location>
        <begin position="260"/>
        <end position="278"/>
    </location>
</feature>
<feature type="compositionally biased region" description="Basic and acidic residues" evidence="1">
    <location>
        <begin position="1"/>
        <end position="10"/>
    </location>
</feature>
<evidence type="ECO:0000313" key="3">
    <source>
        <dbReference type="EMBL" id="KAF4635053.1"/>
    </source>
</evidence>
<feature type="region of interest" description="Disordered" evidence="1">
    <location>
        <begin position="1"/>
        <end position="86"/>
    </location>
</feature>
<dbReference type="Proteomes" id="UP000566819">
    <property type="component" value="Unassembled WGS sequence"/>
</dbReference>
<name>A0A8H4W5J8_9HELO</name>
<keyword evidence="4" id="KW-1185">Reference proteome</keyword>
<comment type="caution">
    <text evidence="3">The sequence shown here is derived from an EMBL/GenBank/DDBJ whole genome shotgun (WGS) entry which is preliminary data.</text>
</comment>
<evidence type="ECO:0000256" key="1">
    <source>
        <dbReference type="SAM" id="MobiDB-lite"/>
    </source>
</evidence>
<feature type="region of interest" description="Disordered" evidence="1">
    <location>
        <begin position="106"/>
        <end position="125"/>
    </location>
</feature>
<gene>
    <name evidence="3" type="ORF">G7Y89_g3049</name>
</gene>
<reference evidence="3 4" key="1">
    <citation type="submission" date="2020-03" db="EMBL/GenBank/DDBJ databases">
        <title>Draft Genome Sequence of Cudoniella acicularis.</title>
        <authorList>
            <person name="Buettner E."/>
            <person name="Kellner H."/>
        </authorList>
    </citation>
    <scope>NUCLEOTIDE SEQUENCE [LARGE SCALE GENOMIC DNA]</scope>
    <source>
        <strain evidence="3 4">DSM 108380</strain>
    </source>
</reference>
<organism evidence="3 4">
    <name type="scientific">Cudoniella acicularis</name>
    <dbReference type="NCBI Taxonomy" id="354080"/>
    <lineage>
        <taxon>Eukaryota</taxon>
        <taxon>Fungi</taxon>
        <taxon>Dikarya</taxon>
        <taxon>Ascomycota</taxon>
        <taxon>Pezizomycotina</taxon>
        <taxon>Leotiomycetes</taxon>
        <taxon>Helotiales</taxon>
        <taxon>Tricladiaceae</taxon>
        <taxon>Cudoniella</taxon>
    </lineage>
</organism>
<proteinExistence type="predicted"/>
<dbReference type="InterPro" id="IPR037737">
    <property type="entry name" value="Srf1"/>
</dbReference>
<evidence type="ECO:0008006" key="5">
    <source>
        <dbReference type="Google" id="ProtNLM"/>
    </source>
</evidence>
<protein>
    <recommendedName>
        <fullName evidence="5">Casparian strip membrane protein domain-containing protein</fullName>
    </recommendedName>
</protein>
<dbReference type="GO" id="GO:0071944">
    <property type="term" value="C:cell periphery"/>
    <property type="evidence" value="ECO:0007669"/>
    <property type="project" value="TreeGrafter"/>
</dbReference>